<proteinExistence type="predicted"/>
<reference evidence="1 2" key="1">
    <citation type="journal article" date="2022" name="bioRxiv">
        <title>Genomics of Preaxostyla Flagellates Illuminates Evolutionary Transitions and the Path Towards Mitochondrial Loss.</title>
        <authorList>
            <person name="Novak L.V.F."/>
            <person name="Treitli S.C."/>
            <person name="Pyrih J."/>
            <person name="Halakuc P."/>
            <person name="Pipaliya S.V."/>
            <person name="Vacek V."/>
            <person name="Brzon O."/>
            <person name="Soukal P."/>
            <person name="Eme L."/>
            <person name="Dacks J.B."/>
            <person name="Karnkowska A."/>
            <person name="Elias M."/>
            <person name="Hampl V."/>
        </authorList>
    </citation>
    <scope>NUCLEOTIDE SEQUENCE [LARGE SCALE GENOMIC DNA]</scope>
    <source>
        <strain evidence="1">NAU3</strain>
        <tissue evidence="1">Gut</tissue>
    </source>
</reference>
<comment type="caution">
    <text evidence="1">The sequence shown here is derived from an EMBL/GenBank/DDBJ whole genome shotgun (WGS) entry which is preliminary data.</text>
</comment>
<organism evidence="1 2">
    <name type="scientific">Blattamonas nauphoetae</name>
    <dbReference type="NCBI Taxonomy" id="2049346"/>
    <lineage>
        <taxon>Eukaryota</taxon>
        <taxon>Metamonada</taxon>
        <taxon>Preaxostyla</taxon>
        <taxon>Oxymonadida</taxon>
        <taxon>Blattamonas</taxon>
    </lineage>
</organism>
<accession>A0ABQ9WKF2</accession>
<sequence>MCRICCILNPRRFLRVFLDGSEIDICSSIQFSLNPNVVVDHVGLVHSEQFGASSDANCGGCADRQHGRCFQHEYGWDEDREHESGWRRWCLCVADQPSQRPHLFCGHIDDSVRTSNYERVIAAWGSVESVVAVLAENGWMCDVGKQQPSFGQFTARYERRREFSVLEQLVLLVPLDILRTPVARLPIFPDRR</sequence>
<dbReference type="Proteomes" id="UP001281761">
    <property type="component" value="Unassembled WGS sequence"/>
</dbReference>
<keyword evidence="2" id="KW-1185">Reference proteome</keyword>
<gene>
    <name evidence="1" type="ORF">BLNAU_25284</name>
</gene>
<name>A0ABQ9WKF2_9EUKA</name>
<evidence type="ECO:0000313" key="1">
    <source>
        <dbReference type="EMBL" id="KAK2939808.1"/>
    </source>
</evidence>
<protein>
    <submittedName>
        <fullName evidence="1">Uncharacterized protein</fullName>
    </submittedName>
</protein>
<dbReference type="EMBL" id="JARBJD010000851">
    <property type="protein sequence ID" value="KAK2939808.1"/>
    <property type="molecule type" value="Genomic_DNA"/>
</dbReference>
<evidence type="ECO:0000313" key="2">
    <source>
        <dbReference type="Proteomes" id="UP001281761"/>
    </source>
</evidence>